<organism evidence="1 2">
    <name type="scientific">Cuscuta epithymum</name>
    <dbReference type="NCBI Taxonomy" id="186058"/>
    <lineage>
        <taxon>Eukaryota</taxon>
        <taxon>Viridiplantae</taxon>
        <taxon>Streptophyta</taxon>
        <taxon>Embryophyta</taxon>
        <taxon>Tracheophyta</taxon>
        <taxon>Spermatophyta</taxon>
        <taxon>Magnoliopsida</taxon>
        <taxon>eudicotyledons</taxon>
        <taxon>Gunneridae</taxon>
        <taxon>Pentapetalae</taxon>
        <taxon>asterids</taxon>
        <taxon>lamiids</taxon>
        <taxon>Solanales</taxon>
        <taxon>Convolvulaceae</taxon>
        <taxon>Cuscuteae</taxon>
        <taxon>Cuscuta</taxon>
        <taxon>Cuscuta subgen. Cuscuta</taxon>
    </lineage>
</organism>
<evidence type="ECO:0000313" key="1">
    <source>
        <dbReference type="EMBL" id="CAH9112332.1"/>
    </source>
</evidence>
<dbReference type="AlphaFoldDB" id="A0AAV0E167"/>
<keyword evidence="2" id="KW-1185">Reference proteome</keyword>
<name>A0AAV0E167_9ASTE</name>
<sequence length="23" mass="2765">MKKVYKVLHGWSQSQNEYEICHG</sequence>
<reference evidence="1" key="1">
    <citation type="submission" date="2022-07" db="EMBL/GenBank/DDBJ databases">
        <authorList>
            <person name="Macas J."/>
            <person name="Novak P."/>
            <person name="Neumann P."/>
        </authorList>
    </citation>
    <scope>NUCLEOTIDE SEQUENCE</scope>
</reference>
<comment type="caution">
    <text evidence="1">The sequence shown here is derived from an EMBL/GenBank/DDBJ whole genome shotgun (WGS) entry which is preliminary data.</text>
</comment>
<gene>
    <name evidence="1" type="ORF">CEPIT_LOCUS19903</name>
</gene>
<protein>
    <submittedName>
        <fullName evidence="1">Uncharacterized protein</fullName>
    </submittedName>
</protein>
<dbReference type="EMBL" id="CAMAPF010000197">
    <property type="protein sequence ID" value="CAH9112332.1"/>
    <property type="molecule type" value="Genomic_DNA"/>
</dbReference>
<dbReference type="Proteomes" id="UP001152523">
    <property type="component" value="Unassembled WGS sequence"/>
</dbReference>
<accession>A0AAV0E167</accession>
<evidence type="ECO:0000313" key="2">
    <source>
        <dbReference type="Proteomes" id="UP001152523"/>
    </source>
</evidence>
<proteinExistence type="predicted"/>